<dbReference type="InterPro" id="IPR013083">
    <property type="entry name" value="Znf_RING/FYVE/PHD"/>
</dbReference>
<dbReference type="UniPathway" id="UPA00886"/>
<dbReference type="InterPro" id="IPR004181">
    <property type="entry name" value="Znf_MIZ"/>
</dbReference>
<protein>
    <submittedName>
        <fullName evidence="12">WGS project CCBQ000000000 data, contig 00107</fullName>
    </submittedName>
</protein>
<dbReference type="EMBL" id="CCBQ010000004">
    <property type="protein sequence ID" value="CDO92017.1"/>
    <property type="molecule type" value="Genomic_DNA"/>
</dbReference>
<feature type="domain" description="SP-RING-type" evidence="10">
    <location>
        <begin position="177"/>
        <end position="233"/>
    </location>
</feature>
<keyword evidence="7" id="KW-0833">Ubl conjugation pathway</keyword>
<evidence type="ECO:0000256" key="1">
    <source>
        <dbReference type="ARBA" id="ARBA00004123"/>
    </source>
</evidence>
<comment type="similarity">
    <text evidence="3">Belongs to the NSE2 family.</text>
</comment>
<dbReference type="GO" id="GO:0005634">
    <property type="term" value="C:nucleus"/>
    <property type="evidence" value="ECO:0007669"/>
    <property type="project" value="UniProtKB-SubCell"/>
</dbReference>
<evidence type="ECO:0000256" key="3">
    <source>
        <dbReference type="ARBA" id="ARBA00008212"/>
    </source>
</evidence>
<dbReference type="GO" id="GO:0016925">
    <property type="term" value="P:protein sumoylation"/>
    <property type="evidence" value="ECO:0007669"/>
    <property type="project" value="UniProtKB-UniPathway"/>
</dbReference>
<proteinExistence type="inferred from homology"/>
<dbReference type="GO" id="GO:0008270">
    <property type="term" value="F:zinc ion binding"/>
    <property type="evidence" value="ECO:0007669"/>
    <property type="project" value="UniProtKB-KW"/>
</dbReference>
<evidence type="ECO:0000259" key="11">
    <source>
        <dbReference type="Pfam" id="PF22326"/>
    </source>
</evidence>
<sequence length="261" mass="30313">MAPRLELPDTLPVTSRRHDILNQITLPDLSREISAAKTAIQEFITTLLSSSTTFPTDRADEIKEVERAYRDLLRQEAKQKYLSSKLSDLKSEYRHQSSGTPRLDRDNWNSFSQNEHGLVNMGKRWVELQSDSVEIDRKDQWLRVFCALPYIWSDPTRIIPYDPFESEPTQEEDDEEEDVKVDGGIIELTCPVSVKKFEKPMISLKCFHTIDNESLESLFRSERSIQCPVPGCNNSLTPRDFVTDRLMHIRVLISELREQIR</sequence>
<keyword evidence="5" id="KW-0479">Metal-binding</keyword>
<comment type="caution">
    <text evidence="12">The sequence shown here is derived from an EMBL/GenBank/DDBJ whole genome shotgun (WGS) entry which is preliminary data.</text>
</comment>
<organism evidence="12 13">
    <name type="scientific">Kluyveromyces dobzhanskii CBS 2104</name>
    <dbReference type="NCBI Taxonomy" id="1427455"/>
    <lineage>
        <taxon>Eukaryota</taxon>
        <taxon>Fungi</taxon>
        <taxon>Dikarya</taxon>
        <taxon>Ascomycota</taxon>
        <taxon>Saccharomycotina</taxon>
        <taxon>Saccharomycetes</taxon>
        <taxon>Saccharomycetales</taxon>
        <taxon>Saccharomycetaceae</taxon>
        <taxon>Kluyveromyces</taxon>
    </lineage>
</organism>
<dbReference type="CDD" id="cd16651">
    <property type="entry name" value="SPL-RING_NSE2"/>
    <property type="match status" value="1"/>
</dbReference>
<evidence type="ECO:0000313" key="13">
    <source>
        <dbReference type="Proteomes" id="UP000031516"/>
    </source>
</evidence>
<dbReference type="InterPro" id="IPR026846">
    <property type="entry name" value="Nse2(Mms21)"/>
</dbReference>
<keyword evidence="6" id="KW-0863">Zinc-finger</keyword>
<evidence type="ECO:0000256" key="6">
    <source>
        <dbReference type="ARBA" id="ARBA00022771"/>
    </source>
</evidence>
<keyword evidence="13" id="KW-1185">Reference proteome</keyword>
<evidence type="ECO:0000313" key="12">
    <source>
        <dbReference type="EMBL" id="CDO92017.1"/>
    </source>
</evidence>
<dbReference type="PANTHER" id="PTHR21330">
    <property type="entry name" value="E3 SUMO-PROTEIN LIGASE NSE2"/>
    <property type="match status" value="1"/>
</dbReference>
<dbReference type="Proteomes" id="UP000031516">
    <property type="component" value="Unassembled WGS sequence"/>
</dbReference>
<dbReference type="GO" id="GO:0030915">
    <property type="term" value="C:Smc5-Smc6 complex"/>
    <property type="evidence" value="ECO:0007669"/>
    <property type="project" value="InterPro"/>
</dbReference>
<dbReference type="AlphaFoldDB" id="A0A0A8L1K5"/>
<evidence type="ECO:0000256" key="8">
    <source>
        <dbReference type="ARBA" id="ARBA00022833"/>
    </source>
</evidence>
<dbReference type="PANTHER" id="PTHR21330:SF1">
    <property type="entry name" value="E3 SUMO-PROTEIN LIGASE NSE2"/>
    <property type="match status" value="1"/>
</dbReference>
<dbReference type="Gene3D" id="1.20.120.1010">
    <property type="match status" value="1"/>
</dbReference>
<comment type="subcellular location">
    <subcellularLocation>
        <location evidence="1">Nucleus</location>
    </subcellularLocation>
</comment>
<reference evidence="12 13" key="1">
    <citation type="submission" date="2014-03" db="EMBL/GenBank/DDBJ databases">
        <title>The genome of Kluyveromyces dobzhanskii.</title>
        <authorList>
            <person name="Nystedt B."/>
            <person name="Astrom S."/>
        </authorList>
    </citation>
    <scope>NUCLEOTIDE SEQUENCE [LARGE SCALE GENOMIC DNA]</scope>
    <source>
        <strain evidence="12 13">CBS 2104</strain>
    </source>
</reference>
<dbReference type="Pfam" id="PF22326">
    <property type="entry name" value="MMS21_N"/>
    <property type="match status" value="1"/>
</dbReference>
<evidence type="ECO:0000256" key="2">
    <source>
        <dbReference type="ARBA" id="ARBA00004718"/>
    </source>
</evidence>
<dbReference type="Gene3D" id="3.30.40.10">
    <property type="entry name" value="Zinc/RING finger domain, C3HC4 (zinc finger)"/>
    <property type="match status" value="1"/>
</dbReference>
<evidence type="ECO:0000256" key="9">
    <source>
        <dbReference type="ARBA" id="ARBA00023242"/>
    </source>
</evidence>
<gene>
    <name evidence="12" type="ORF">KLDO_g346</name>
</gene>
<name>A0A0A8L1K5_9SACH</name>
<evidence type="ECO:0000259" key="10">
    <source>
        <dbReference type="Pfam" id="PF11789"/>
    </source>
</evidence>
<comment type="pathway">
    <text evidence="2">Protein modification; protein sumoylation.</text>
</comment>
<dbReference type="InterPro" id="IPR054753">
    <property type="entry name" value="MMS21_N"/>
</dbReference>
<dbReference type="OrthoDB" id="756301at2759"/>
<evidence type="ECO:0000256" key="5">
    <source>
        <dbReference type="ARBA" id="ARBA00022723"/>
    </source>
</evidence>
<keyword evidence="4" id="KW-0808">Transferase</keyword>
<dbReference type="SUPFAM" id="SSF57850">
    <property type="entry name" value="RING/U-box"/>
    <property type="match status" value="1"/>
</dbReference>
<keyword evidence="9" id="KW-0539">Nucleus</keyword>
<dbReference type="Pfam" id="PF11789">
    <property type="entry name" value="zf-Nse"/>
    <property type="match status" value="1"/>
</dbReference>
<keyword evidence="8" id="KW-0862">Zinc</keyword>
<accession>A0A0A8L1K5</accession>
<evidence type="ECO:0000256" key="7">
    <source>
        <dbReference type="ARBA" id="ARBA00022786"/>
    </source>
</evidence>
<feature type="domain" description="E3 SUMO-protein ligase MMS21 N-terminal" evidence="11">
    <location>
        <begin position="62"/>
        <end position="160"/>
    </location>
</feature>
<evidence type="ECO:0000256" key="4">
    <source>
        <dbReference type="ARBA" id="ARBA00022679"/>
    </source>
</evidence>
<dbReference type="GO" id="GO:0061665">
    <property type="term" value="F:SUMO ligase activity"/>
    <property type="evidence" value="ECO:0007669"/>
    <property type="project" value="TreeGrafter"/>
</dbReference>
<dbReference type="GO" id="GO:0000724">
    <property type="term" value="P:double-strand break repair via homologous recombination"/>
    <property type="evidence" value="ECO:0007669"/>
    <property type="project" value="InterPro"/>
</dbReference>